<name>A0A6G6IXZ6_PSENT</name>
<proteinExistence type="predicted"/>
<reference evidence="1 2" key="1">
    <citation type="submission" date="2020-02" db="EMBL/GenBank/DDBJ databases">
        <title>Integrative conjugative elements (ICEs) and plasmids drive adaptation of Pseudomonas nitroreducens strain HBP1 to wastewater environment.</title>
        <authorList>
            <person name="Sentchilo V."/>
            <person name="Carraro N."/>
            <person name="Bertelli C."/>
            <person name="van der Meer J.R."/>
        </authorList>
    </citation>
    <scope>NUCLEOTIDE SEQUENCE [LARGE SCALE GENOMIC DNA]</scope>
    <source>
        <strain evidence="1 2">HBP1</strain>
    </source>
</reference>
<dbReference type="KEGG" id="pnt:G5B91_17730"/>
<evidence type="ECO:0000313" key="1">
    <source>
        <dbReference type="EMBL" id="QIE88015.1"/>
    </source>
</evidence>
<dbReference type="Proteomes" id="UP000501063">
    <property type="component" value="Chromosome"/>
</dbReference>
<gene>
    <name evidence="1" type="ORF">G5B91_17730</name>
</gene>
<accession>A0A6G6IXZ6</accession>
<protein>
    <submittedName>
        <fullName evidence="1">Host nuclease inhibitor protein</fullName>
    </submittedName>
</protein>
<dbReference type="EMBL" id="CP049140">
    <property type="protein sequence ID" value="QIE88015.1"/>
    <property type="molecule type" value="Genomic_DNA"/>
</dbReference>
<sequence length="136" mass="14978">MPEENIISISSVMDQAQVFASAWSLVGGPFDNGDALEHADDAKEELREMLEVFFSNTELKSVADVLVQWHQDKLACFDKILGAPADMEIRLGEDDAIALTGEMLKGFRIGLVVAQGWISKFPLQVAGHPDEEDDDE</sequence>
<organism evidence="1 2">
    <name type="scientific">Pseudomonas nitroreducens</name>
    <dbReference type="NCBI Taxonomy" id="46680"/>
    <lineage>
        <taxon>Bacteria</taxon>
        <taxon>Pseudomonadati</taxon>
        <taxon>Pseudomonadota</taxon>
        <taxon>Gammaproteobacteria</taxon>
        <taxon>Pseudomonadales</taxon>
        <taxon>Pseudomonadaceae</taxon>
        <taxon>Pseudomonas</taxon>
    </lineage>
</organism>
<dbReference type="RefSeq" id="WP_038803803.1">
    <property type="nucleotide sequence ID" value="NZ_CP049140.1"/>
</dbReference>
<dbReference type="AlphaFoldDB" id="A0A6G6IXZ6"/>
<evidence type="ECO:0000313" key="2">
    <source>
        <dbReference type="Proteomes" id="UP000501063"/>
    </source>
</evidence>